<comment type="similarity">
    <text evidence="13">In the N-terminal section; belongs to the long-chain O-acyltransferase family.</text>
</comment>
<dbReference type="CDD" id="cd08760">
    <property type="entry name" value="Cyt_b561_FRRS1_like"/>
    <property type="match status" value="1"/>
</dbReference>
<keyword evidence="20" id="KW-1185">Reference proteome</keyword>
<keyword evidence="9" id="KW-0249">Electron transport</keyword>
<dbReference type="SUPFAM" id="SSF52777">
    <property type="entry name" value="CoA-dependent acyltransferases"/>
    <property type="match status" value="1"/>
</dbReference>
<dbReference type="EMBL" id="CM018052">
    <property type="protein sequence ID" value="KAA8516177.1"/>
    <property type="molecule type" value="Genomic_DNA"/>
</dbReference>
<dbReference type="Pfam" id="PF06974">
    <property type="entry name" value="WS_DGAT_C"/>
    <property type="match status" value="1"/>
</dbReference>
<dbReference type="SMART" id="SM00664">
    <property type="entry name" value="DoH"/>
    <property type="match status" value="1"/>
</dbReference>
<name>A0A5J4ZG27_9ASTE</name>
<keyword evidence="10 16" id="KW-1133">Transmembrane helix</keyword>
<dbReference type="Gene3D" id="1.20.120.1770">
    <property type="match status" value="1"/>
</dbReference>
<evidence type="ECO:0000256" key="7">
    <source>
        <dbReference type="ARBA" id="ARBA00022692"/>
    </source>
</evidence>
<evidence type="ECO:0000256" key="12">
    <source>
        <dbReference type="ARBA" id="ARBA00023315"/>
    </source>
</evidence>
<dbReference type="GO" id="GO:0047196">
    <property type="term" value="F:long-chain-alcohol O-fatty-acyltransferase activity"/>
    <property type="evidence" value="ECO:0007669"/>
    <property type="project" value="UniProtKB-EC"/>
</dbReference>
<evidence type="ECO:0000256" key="9">
    <source>
        <dbReference type="ARBA" id="ARBA00022982"/>
    </source>
</evidence>
<feature type="domain" description="DOMON" evidence="17">
    <location>
        <begin position="332"/>
        <end position="447"/>
    </location>
</feature>
<dbReference type="Pfam" id="PF03351">
    <property type="entry name" value="DOMON"/>
    <property type="match status" value="1"/>
</dbReference>
<feature type="transmembrane region" description="Helical" evidence="16">
    <location>
        <begin position="492"/>
        <end position="512"/>
    </location>
</feature>
<comment type="subcellular location">
    <subcellularLocation>
        <location evidence="1">Cell membrane</location>
        <topology evidence="1">Single-pass membrane protein</topology>
    </subcellularLocation>
    <subcellularLocation>
        <location evidence="2">Endoplasmic reticulum membrane</location>
    </subcellularLocation>
</comment>
<accession>A0A5J4ZG27</accession>
<dbReference type="InterPro" id="IPR045266">
    <property type="entry name" value="DOH_DOMON"/>
</dbReference>
<keyword evidence="8" id="KW-0256">Endoplasmic reticulum</keyword>
<feature type="transmembrane region" description="Helical" evidence="16">
    <location>
        <begin position="557"/>
        <end position="575"/>
    </location>
</feature>
<evidence type="ECO:0000313" key="19">
    <source>
        <dbReference type="EMBL" id="KAA8516177.1"/>
    </source>
</evidence>
<evidence type="ECO:0000259" key="18">
    <source>
        <dbReference type="PROSITE" id="PS50939"/>
    </source>
</evidence>
<evidence type="ECO:0000313" key="20">
    <source>
        <dbReference type="Proteomes" id="UP000325577"/>
    </source>
</evidence>
<keyword evidence="5" id="KW-0813">Transport</keyword>
<protein>
    <submittedName>
        <fullName evidence="19">Uncharacterized protein</fullName>
    </submittedName>
</protein>
<evidence type="ECO:0000256" key="10">
    <source>
        <dbReference type="ARBA" id="ARBA00022989"/>
    </source>
</evidence>
<comment type="pathway">
    <text evidence="4">Lipid metabolism.</text>
</comment>
<proteinExistence type="inferred from homology"/>
<organism evidence="19 20">
    <name type="scientific">Nyssa sinensis</name>
    <dbReference type="NCBI Taxonomy" id="561372"/>
    <lineage>
        <taxon>Eukaryota</taxon>
        <taxon>Viridiplantae</taxon>
        <taxon>Streptophyta</taxon>
        <taxon>Embryophyta</taxon>
        <taxon>Tracheophyta</taxon>
        <taxon>Spermatophyta</taxon>
        <taxon>Magnoliopsida</taxon>
        <taxon>eudicotyledons</taxon>
        <taxon>Gunneridae</taxon>
        <taxon>Pentapetalae</taxon>
        <taxon>asterids</taxon>
        <taxon>Cornales</taxon>
        <taxon>Nyssaceae</taxon>
        <taxon>Nyssa</taxon>
    </lineage>
</organism>
<gene>
    <name evidence="19" type="ORF">F0562_019356</name>
</gene>
<dbReference type="AlphaFoldDB" id="A0A5J4ZG27"/>
<evidence type="ECO:0000256" key="11">
    <source>
        <dbReference type="ARBA" id="ARBA00023136"/>
    </source>
</evidence>
<dbReference type="InterPro" id="IPR023213">
    <property type="entry name" value="CAT-like_dom_sf"/>
</dbReference>
<feature type="domain" description="Cytochrome b561" evidence="18">
    <location>
        <begin position="449"/>
        <end position="646"/>
    </location>
</feature>
<dbReference type="GO" id="GO:0005789">
    <property type="term" value="C:endoplasmic reticulum membrane"/>
    <property type="evidence" value="ECO:0007669"/>
    <property type="project" value="UniProtKB-SubCell"/>
</dbReference>
<evidence type="ECO:0000256" key="14">
    <source>
        <dbReference type="ARBA" id="ARBA00047604"/>
    </source>
</evidence>
<dbReference type="Pfam" id="PF03007">
    <property type="entry name" value="WS_DGAT_cat"/>
    <property type="match status" value="1"/>
</dbReference>
<comment type="pathway">
    <text evidence="3">Glycerolipid metabolism; triacylglycerol biosynthesis.</text>
</comment>
<dbReference type="PANTHER" id="PTHR31650:SF38">
    <property type="entry name" value="O-ACYLTRANSFERASE WSD1-LIKE"/>
    <property type="match status" value="1"/>
</dbReference>
<evidence type="ECO:0000256" key="8">
    <source>
        <dbReference type="ARBA" id="ARBA00022824"/>
    </source>
</evidence>
<feature type="transmembrane region" description="Helical" evidence="16">
    <location>
        <begin position="590"/>
        <end position="610"/>
    </location>
</feature>
<dbReference type="PROSITE" id="PS50836">
    <property type="entry name" value="DOMON"/>
    <property type="match status" value="1"/>
</dbReference>
<sequence>MPNCNHLQVVSKDDGGEIKWVQTEVDLDNHVIVPDLDPNMDSADKFVEDYVSNLTKTTIDISKPMWDFHHLNVKTSEAHAVSVLRVHHSIGDGTSLMALLLTCTRKASHPDQPLQPPISVTKKSNSNRFWSAPWLVWNTITGVFMFLSTALFLKDTETPLKGPPGVEFSPRRIIHRTVSLDDIKLVKNRMNTTVNDVVVGVAQAGLSRYLNGRYGETKKDEVDVKKKNYLPKSIYFRAILFFNIRPYMGIHADTRKKGSDQVRLGNKIGYVLYPFTIAIRDNPLDYVHESKAIMDRKKASHEATHTFFFSQAVLKFFGIILLSICTVKLSGTQYVLQYSQTKDHVVTIILSAVYTTGWVGMGFSRNGMMLNSSAMVGWINKEGEARIKQYHLRGFESLQVIPDRGELPLTNVPAVVVLRGATIYMAFQLKFAARLTHQPMLLAFASRYPTKHSHLHEHDDKTNFVFDFSSGSGSVSAAPADNSVHMKKTHGVLGLLGWGLVLPYGAIAARYLKHQDPLWYYLHIVIQFVGFLIALAAVVVGVELYRKLHANVPAHRGIGIFVLVLSILQILAFFVRPNKDSKIRKYWNWYHHWVGRIALFFGAVNIVLGIQIGGAGNDWKIGYGFLLATVLITTIVLEVLSAMRRSQKVPPPAFQMNQLQNNIFGDAKRFSPAPNDTLL</sequence>
<reference evidence="19 20" key="1">
    <citation type="submission" date="2019-09" db="EMBL/GenBank/DDBJ databases">
        <title>A chromosome-level genome assembly of the Chinese tupelo Nyssa sinensis.</title>
        <authorList>
            <person name="Yang X."/>
            <person name="Kang M."/>
            <person name="Yang Y."/>
            <person name="Xiong H."/>
            <person name="Wang M."/>
            <person name="Zhang Z."/>
            <person name="Wang Z."/>
            <person name="Wu H."/>
            <person name="Ma T."/>
            <person name="Liu J."/>
            <person name="Xi Z."/>
        </authorList>
    </citation>
    <scope>NUCLEOTIDE SEQUENCE [LARGE SCALE GENOMIC DNA]</scope>
    <source>
        <strain evidence="19">J267</strain>
        <tissue evidence="19">Leaf</tissue>
    </source>
</reference>
<evidence type="ECO:0000256" key="15">
    <source>
        <dbReference type="ARBA" id="ARBA00048109"/>
    </source>
</evidence>
<dbReference type="InterPro" id="IPR009721">
    <property type="entry name" value="O-acyltransferase_WSD1_C"/>
</dbReference>
<dbReference type="GO" id="GO:0019432">
    <property type="term" value="P:triglyceride biosynthetic process"/>
    <property type="evidence" value="ECO:0007669"/>
    <property type="project" value="TreeGrafter"/>
</dbReference>
<feature type="transmembrane region" description="Helical" evidence="16">
    <location>
        <begin position="622"/>
        <end position="643"/>
    </location>
</feature>
<dbReference type="CDD" id="cd09631">
    <property type="entry name" value="DOMON_DOH"/>
    <property type="match status" value="1"/>
</dbReference>
<evidence type="ECO:0000256" key="6">
    <source>
        <dbReference type="ARBA" id="ARBA00022679"/>
    </source>
</evidence>
<comment type="catalytic activity">
    <reaction evidence="15">
        <text>an acyl-CoA + a 1,2-diacyl-sn-glycerol = a triacyl-sn-glycerol + CoA</text>
        <dbReference type="Rhea" id="RHEA:10868"/>
        <dbReference type="ChEBI" id="CHEBI:17815"/>
        <dbReference type="ChEBI" id="CHEBI:57287"/>
        <dbReference type="ChEBI" id="CHEBI:58342"/>
        <dbReference type="ChEBI" id="CHEBI:64615"/>
        <dbReference type="EC" id="2.3.1.20"/>
    </reaction>
</comment>
<evidence type="ECO:0000256" key="16">
    <source>
        <dbReference type="SAM" id="Phobius"/>
    </source>
</evidence>
<evidence type="ECO:0000259" key="17">
    <source>
        <dbReference type="PROSITE" id="PS50836"/>
    </source>
</evidence>
<dbReference type="Gene3D" id="3.30.559.10">
    <property type="entry name" value="Chloramphenicol acetyltransferase-like domain"/>
    <property type="match status" value="1"/>
</dbReference>
<dbReference type="InterPro" id="IPR006593">
    <property type="entry name" value="Cyt_b561/ferric_Rdtase_TM"/>
</dbReference>
<feature type="transmembrane region" description="Helical" evidence="16">
    <location>
        <begin position="306"/>
        <end position="324"/>
    </location>
</feature>
<evidence type="ECO:0000256" key="5">
    <source>
        <dbReference type="ARBA" id="ARBA00022448"/>
    </source>
</evidence>
<dbReference type="OrthoDB" id="19261at2759"/>
<keyword evidence="6" id="KW-0808">Transferase</keyword>
<dbReference type="PROSITE" id="PS50939">
    <property type="entry name" value="CYTOCHROME_B561"/>
    <property type="match status" value="1"/>
</dbReference>
<dbReference type="GO" id="GO:0005886">
    <property type="term" value="C:plasma membrane"/>
    <property type="evidence" value="ECO:0007669"/>
    <property type="project" value="UniProtKB-SubCell"/>
</dbReference>
<evidence type="ECO:0000256" key="3">
    <source>
        <dbReference type="ARBA" id="ARBA00004771"/>
    </source>
</evidence>
<comment type="catalytic activity">
    <reaction evidence="14">
        <text>a long chain fatty alcohol + a fatty acyl-CoA = a long-chain alcohol wax ester + CoA</text>
        <dbReference type="Rhea" id="RHEA:38443"/>
        <dbReference type="ChEBI" id="CHEBI:17135"/>
        <dbReference type="ChEBI" id="CHEBI:57287"/>
        <dbReference type="ChEBI" id="CHEBI:77636"/>
        <dbReference type="ChEBI" id="CHEBI:235323"/>
        <dbReference type="EC" id="2.3.1.75"/>
    </reaction>
</comment>
<dbReference type="Proteomes" id="UP000325577">
    <property type="component" value="Linkage Group LG9"/>
</dbReference>
<dbReference type="PANTHER" id="PTHR31650">
    <property type="entry name" value="O-ACYLTRANSFERASE (WSD1-LIKE) FAMILY PROTEIN"/>
    <property type="match status" value="1"/>
</dbReference>
<evidence type="ECO:0000256" key="13">
    <source>
        <dbReference type="ARBA" id="ARBA00024360"/>
    </source>
</evidence>
<dbReference type="InterPro" id="IPR005018">
    <property type="entry name" value="DOMON_domain"/>
</dbReference>
<feature type="transmembrane region" description="Helical" evidence="16">
    <location>
        <begin position="134"/>
        <end position="153"/>
    </location>
</feature>
<evidence type="ECO:0000256" key="2">
    <source>
        <dbReference type="ARBA" id="ARBA00004586"/>
    </source>
</evidence>
<keyword evidence="12" id="KW-0012">Acyltransferase</keyword>
<dbReference type="InterPro" id="IPR045034">
    <property type="entry name" value="O-acyltransferase_WSD1-like"/>
</dbReference>
<evidence type="ECO:0000256" key="4">
    <source>
        <dbReference type="ARBA" id="ARBA00005189"/>
    </source>
</evidence>
<feature type="transmembrane region" description="Helical" evidence="16">
    <location>
        <begin position="518"/>
        <end position="545"/>
    </location>
</feature>
<evidence type="ECO:0000256" key="1">
    <source>
        <dbReference type="ARBA" id="ARBA00004162"/>
    </source>
</evidence>
<keyword evidence="7 16" id="KW-0812">Transmembrane</keyword>
<keyword evidence="11 16" id="KW-0472">Membrane</keyword>
<dbReference type="SMART" id="SM00665">
    <property type="entry name" value="B561"/>
    <property type="match status" value="1"/>
</dbReference>
<dbReference type="GO" id="GO:0004144">
    <property type="term" value="F:diacylglycerol O-acyltransferase activity"/>
    <property type="evidence" value="ECO:0007669"/>
    <property type="project" value="UniProtKB-EC"/>
</dbReference>
<feature type="transmembrane region" description="Helical" evidence="16">
    <location>
        <begin position="344"/>
        <end position="363"/>
    </location>
</feature>
<dbReference type="InterPro" id="IPR004255">
    <property type="entry name" value="O-acyltransferase_WSD1_N"/>
</dbReference>